<dbReference type="GeneID" id="89953805"/>
<dbReference type="EMBL" id="JASEJX010000012">
    <property type="protein sequence ID" value="KAK4519875.1"/>
    <property type="molecule type" value="Genomic_DNA"/>
</dbReference>
<feature type="compositionally biased region" description="Basic residues" evidence="1">
    <location>
        <begin position="350"/>
        <end position="362"/>
    </location>
</feature>
<accession>A0AAN7HVE4</accession>
<evidence type="ECO:0000313" key="3">
    <source>
        <dbReference type="Proteomes" id="UP001304243"/>
    </source>
</evidence>
<name>A0AAN7HVE4_9FUNG</name>
<reference evidence="2 3" key="1">
    <citation type="submission" date="2022-11" db="EMBL/GenBank/DDBJ databases">
        <title>Mucor velutinosus strain NIH1002 WGS.</title>
        <authorList>
            <person name="Subramanian P."/>
            <person name="Mullikin J.C."/>
            <person name="Segre J.A."/>
            <person name="Zelazny A.M."/>
        </authorList>
    </citation>
    <scope>NUCLEOTIDE SEQUENCE [LARGE SCALE GENOMIC DNA]</scope>
    <source>
        <strain evidence="2 3">NIH1002</strain>
    </source>
</reference>
<dbReference type="GO" id="GO:0004099">
    <property type="term" value="F:chitin deacetylase activity"/>
    <property type="evidence" value="ECO:0007669"/>
    <property type="project" value="UniProtKB-EC"/>
</dbReference>
<keyword evidence="2" id="KW-0378">Hydrolase</keyword>
<sequence length="362" mass="41082">MSQTTKSLNEFVYSTTRCHDDSSNNSDEYIIVRKDNESSIEDEEDGSVEYDTSDKDQSEESSIYVSKDDLEEEETGGDDEVDVIEEDLGYFDYLIEAYDSLLSRYNSKQAVALASRVAVRRIHQGSLIQEAIKLVGKDALRKLAIIGSIQGTNAGKINKTIQVPCSGEAVKGVKTIQQLVQSDIISQKGSKYDFSNKKIHLNLIAAAMPYAAFQCMEEAQATDIARKKSKHSIETALPLQLQYLEAGSLPLGTKTRKAHLHWSFQFLESINCTFNPTIYKRNMRQAVVYENMKWLTERLDDIEGSLTLNAKENNIDAKQFFKKYYAIAQKARTKEAEQKEGRNEKTTRAERRRRRRNAARAN</sequence>
<keyword evidence="3" id="KW-1185">Reference proteome</keyword>
<proteinExistence type="predicted"/>
<dbReference type="Proteomes" id="UP001304243">
    <property type="component" value="Unassembled WGS sequence"/>
</dbReference>
<gene>
    <name evidence="2" type="ORF">ATC70_010119</name>
</gene>
<protein>
    <submittedName>
        <fullName evidence="2">NodB homology domain-containing protein</fullName>
        <ecNumber evidence="2">3.5.1.41</ecNumber>
    </submittedName>
</protein>
<comment type="caution">
    <text evidence="2">The sequence shown here is derived from an EMBL/GenBank/DDBJ whole genome shotgun (WGS) entry which is preliminary data.</text>
</comment>
<feature type="compositionally biased region" description="Basic and acidic residues" evidence="1">
    <location>
        <begin position="332"/>
        <end position="349"/>
    </location>
</feature>
<evidence type="ECO:0000256" key="1">
    <source>
        <dbReference type="SAM" id="MobiDB-lite"/>
    </source>
</evidence>
<dbReference type="RefSeq" id="XP_064686541.1">
    <property type="nucleotide sequence ID" value="XM_064829339.1"/>
</dbReference>
<evidence type="ECO:0000313" key="2">
    <source>
        <dbReference type="EMBL" id="KAK4519875.1"/>
    </source>
</evidence>
<dbReference type="AlphaFoldDB" id="A0AAN7HVE4"/>
<feature type="region of interest" description="Disordered" evidence="1">
    <location>
        <begin position="332"/>
        <end position="362"/>
    </location>
</feature>
<dbReference type="EC" id="3.5.1.41" evidence="2"/>
<organism evidence="2 3">
    <name type="scientific">Mucor velutinosus</name>
    <dbReference type="NCBI Taxonomy" id="708070"/>
    <lineage>
        <taxon>Eukaryota</taxon>
        <taxon>Fungi</taxon>
        <taxon>Fungi incertae sedis</taxon>
        <taxon>Mucoromycota</taxon>
        <taxon>Mucoromycotina</taxon>
        <taxon>Mucoromycetes</taxon>
        <taxon>Mucorales</taxon>
        <taxon>Mucorineae</taxon>
        <taxon>Mucoraceae</taxon>
        <taxon>Mucor</taxon>
    </lineage>
</organism>
<feature type="region of interest" description="Disordered" evidence="1">
    <location>
        <begin position="14"/>
        <end position="77"/>
    </location>
</feature>
<feature type="compositionally biased region" description="Acidic residues" evidence="1">
    <location>
        <begin position="38"/>
        <end position="48"/>
    </location>
</feature>